<evidence type="ECO:0000256" key="8">
    <source>
        <dbReference type="ARBA" id="ARBA00022898"/>
    </source>
</evidence>
<dbReference type="SUPFAM" id="SSF53383">
    <property type="entry name" value="PLP-dependent transferases"/>
    <property type="match status" value="1"/>
</dbReference>
<dbReference type="CDD" id="cd00833">
    <property type="entry name" value="PKS"/>
    <property type="match status" value="1"/>
</dbReference>
<dbReference type="Gene3D" id="3.40.47.10">
    <property type="match status" value="1"/>
</dbReference>
<dbReference type="Gene3D" id="3.30.300.30">
    <property type="match status" value="4"/>
</dbReference>
<evidence type="ECO:0000256" key="9">
    <source>
        <dbReference type="ARBA" id="ARBA00023194"/>
    </source>
</evidence>
<dbReference type="Pfam" id="PF00501">
    <property type="entry name" value="AMP-binding"/>
    <property type="match status" value="3"/>
</dbReference>
<evidence type="ECO:0000256" key="4">
    <source>
        <dbReference type="ARBA" id="ARBA00022553"/>
    </source>
</evidence>
<dbReference type="PROSITE" id="PS00606">
    <property type="entry name" value="KS3_1"/>
    <property type="match status" value="1"/>
</dbReference>
<dbReference type="PANTHER" id="PTHR45527">
    <property type="entry name" value="NONRIBOSOMAL PEPTIDE SYNTHETASE"/>
    <property type="match status" value="1"/>
</dbReference>
<dbReference type="InterPro" id="IPR042099">
    <property type="entry name" value="ANL_N_sf"/>
</dbReference>
<evidence type="ECO:0000256" key="6">
    <source>
        <dbReference type="ARBA" id="ARBA00022679"/>
    </source>
</evidence>
<dbReference type="Pfam" id="PF13193">
    <property type="entry name" value="AMP-binding_C"/>
    <property type="match status" value="1"/>
</dbReference>
<dbReference type="InterPro" id="IPR010060">
    <property type="entry name" value="NRPS_synth"/>
</dbReference>
<proteinExistence type="inferred from homology"/>
<dbReference type="InterPro" id="IPR006162">
    <property type="entry name" value="Ppantetheine_attach_site"/>
</dbReference>
<dbReference type="Gene3D" id="3.40.50.980">
    <property type="match status" value="2"/>
</dbReference>
<dbReference type="NCBIfam" id="TIGR01733">
    <property type="entry name" value="AA-adenyl-dom"/>
    <property type="match status" value="2"/>
</dbReference>
<evidence type="ECO:0000256" key="2">
    <source>
        <dbReference type="ARBA" id="ARBA00006432"/>
    </source>
</evidence>
<feature type="domain" description="Ketosynthase family 3 (KS3)" evidence="12">
    <location>
        <begin position="673"/>
        <end position="1097"/>
    </location>
</feature>
<dbReference type="CDD" id="cd19531">
    <property type="entry name" value="LCL_NRPS-like"/>
    <property type="match status" value="2"/>
</dbReference>
<name>A0ABT4ECR2_PAEAL</name>
<organism evidence="13 14">
    <name type="scientific">Paenibacillus alvei</name>
    <name type="common">Bacillus alvei</name>
    <dbReference type="NCBI Taxonomy" id="44250"/>
    <lineage>
        <taxon>Bacteria</taxon>
        <taxon>Bacillati</taxon>
        <taxon>Bacillota</taxon>
        <taxon>Bacilli</taxon>
        <taxon>Bacillales</taxon>
        <taxon>Paenibacillaceae</taxon>
        <taxon>Paenibacillus</taxon>
    </lineage>
</organism>
<dbReference type="InterPro" id="IPR015422">
    <property type="entry name" value="PyrdxlP-dep_Trfase_small"/>
</dbReference>
<dbReference type="InterPro" id="IPR049704">
    <property type="entry name" value="Aminotrans_3_PPA_site"/>
</dbReference>
<dbReference type="PROSITE" id="PS00012">
    <property type="entry name" value="PHOSPHOPANTETHEINE"/>
    <property type="match status" value="3"/>
</dbReference>
<dbReference type="Gene3D" id="3.40.50.12780">
    <property type="entry name" value="N-terminal domain of ligase-like"/>
    <property type="match status" value="2"/>
</dbReference>
<dbReference type="CDD" id="cd17643">
    <property type="entry name" value="A_NRPS_Cytc1-like"/>
    <property type="match status" value="1"/>
</dbReference>
<dbReference type="Pfam" id="PF22621">
    <property type="entry name" value="CurL-like_PKS_C"/>
    <property type="match status" value="1"/>
</dbReference>
<feature type="domain" description="Carrier" evidence="11">
    <location>
        <begin position="1309"/>
        <end position="1384"/>
    </location>
</feature>
<gene>
    <name evidence="13" type="ORF">M5X04_12560</name>
</gene>
<evidence type="ECO:0000313" key="13">
    <source>
        <dbReference type="EMBL" id="MCY9530151.1"/>
    </source>
</evidence>
<comment type="cofactor">
    <cofactor evidence="1">
        <name>pantetheine 4'-phosphate</name>
        <dbReference type="ChEBI" id="CHEBI:47942"/>
    </cofactor>
</comment>
<keyword evidence="14" id="KW-1185">Reference proteome</keyword>
<feature type="domain" description="Carrier" evidence="11">
    <location>
        <begin position="2593"/>
        <end position="2668"/>
    </location>
</feature>
<comment type="caution">
    <text evidence="13">The sequence shown here is derived from an EMBL/GenBank/DDBJ whole genome shotgun (WGS) entry which is preliminary data.</text>
</comment>
<dbReference type="SUPFAM" id="SSF53901">
    <property type="entry name" value="Thiolase-like"/>
    <property type="match status" value="1"/>
</dbReference>
<evidence type="ECO:0000256" key="10">
    <source>
        <dbReference type="ARBA" id="ARBA00023268"/>
    </source>
</evidence>
<dbReference type="InterPro" id="IPR010071">
    <property type="entry name" value="AA_adenyl_dom"/>
</dbReference>
<keyword evidence="10" id="KW-0511">Multifunctional enzyme</keyword>
<dbReference type="InterPro" id="IPR020806">
    <property type="entry name" value="PKS_PP-bd"/>
</dbReference>
<dbReference type="Gene3D" id="1.10.1200.10">
    <property type="entry name" value="ACP-like"/>
    <property type="match status" value="5"/>
</dbReference>
<dbReference type="Pfam" id="PF00550">
    <property type="entry name" value="PP-binding"/>
    <property type="match status" value="5"/>
</dbReference>
<evidence type="ECO:0000256" key="5">
    <source>
        <dbReference type="ARBA" id="ARBA00022598"/>
    </source>
</evidence>
<evidence type="ECO:0000256" key="3">
    <source>
        <dbReference type="ARBA" id="ARBA00022450"/>
    </source>
</evidence>
<dbReference type="Gene3D" id="1.10.1240.100">
    <property type="match status" value="1"/>
</dbReference>
<dbReference type="PANTHER" id="PTHR45527:SF14">
    <property type="entry name" value="PLIPASTATIN SYNTHASE SUBUNIT B"/>
    <property type="match status" value="1"/>
</dbReference>
<evidence type="ECO:0000259" key="12">
    <source>
        <dbReference type="PROSITE" id="PS52004"/>
    </source>
</evidence>
<keyword evidence="9" id="KW-0045">Antibiotic biosynthesis</keyword>
<keyword evidence="3" id="KW-0596">Phosphopantetheine</keyword>
<dbReference type="Gene3D" id="3.30.559.10">
    <property type="entry name" value="Chloramphenicol acetyltransferase-like domain"/>
    <property type="match status" value="4"/>
</dbReference>
<dbReference type="PROSITE" id="PS52004">
    <property type="entry name" value="KS3_2"/>
    <property type="match status" value="1"/>
</dbReference>
<dbReference type="Pfam" id="PF00202">
    <property type="entry name" value="Aminotran_3"/>
    <property type="match status" value="1"/>
</dbReference>
<dbReference type="Gene3D" id="3.90.1150.10">
    <property type="entry name" value="Aspartate Aminotransferase, domain 1"/>
    <property type="match status" value="1"/>
</dbReference>
<reference evidence="13 14" key="1">
    <citation type="submission" date="2022-05" db="EMBL/GenBank/DDBJ databases">
        <title>Genome Sequencing of Bee-Associated Microbes.</title>
        <authorList>
            <person name="Dunlap C."/>
        </authorList>
    </citation>
    <scope>NUCLEOTIDE SEQUENCE [LARGE SCALE GENOMIC DNA]</scope>
    <source>
        <strain evidence="13 14">NRRL NRS-750</strain>
    </source>
</reference>
<dbReference type="InterPro" id="IPR015424">
    <property type="entry name" value="PyrdxlP-dep_Trfase"/>
</dbReference>
<dbReference type="InterPro" id="IPR009081">
    <property type="entry name" value="PP-bd_ACP"/>
</dbReference>
<dbReference type="Gene3D" id="3.30.559.30">
    <property type="entry name" value="Nonribosomal peptide synthetase, condensation domain"/>
    <property type="match status" value="4"/>
</dbReference>
<dbReference type="InterPro" id="IPR016039">
    <property type="entry name" value="Thiolase-like"/>
</dbReference>
<evidence type="ECO:0000313" key="14">
    <source>
        <dbReference type="Proteomes" id="UP001527090"/>
    </source>
</evidence>
<dbReference type="InterPro" id="IPR018201">
    <property type="entry name" value="Ketoacyl_synth_AS"/>
</dbReference>
<feature type="domain" description="Carrier" evidence="11">
    <location>
        <begin position="3636"/>
        <end position="3711"/>
    </location>
</feature>
<dbReference type="CDD" id="cd05930">
    <property type="entry name" value="A_NRPS"/>
    <property type="match status" value="1"/>
</dbReference>
<dbReference type="InterPro" id="IPR015421">
    <property type="entry name" value="PyrdxlP-dep_Trfase_major"/>
</dbReference>
<dbReference type="InterPro" id="IPR005814">
    <property type="entry name" value="Aminotrans_3"/>
</dbReference>
<keyword evidence="5" id="KW-0436">Ligase</keyword>
<dbReference type="SUPFAM" id="SSF56801">
    <property type="entry name" value="Acetyl-CoA synthetase-like"/>
    <property type="match status" value="4"/>
</dbReference>
<dbReference type="InterPro" id="IPR045851">
    <property type="entry name" value="AMP-bd_C_sf"/>
</dbReference>
<dbReference type="SUPFAM" id="SSF47336">
    <property type="entry name" value="ACP-like"/>
    <property type="match status" value="5"/>
</dbReference>
<dbReference type="Pfam" id="PF00109">
    <property type="entry name" value="ketoacyl-synt"/>
    <property type="match status" value="1"/>
</dbReference>
<comment type="similarity">
    <text evidence="2">Belongs to the ATP-dependent AMP-binding enzyme family.</text>
</comment>
<dbReference type="SMART" id="SM00825">
    <property type="entry name" value="PKS_KS"/>
    <property type="match status" value="1"/>
</dbReference>
<dbReference type="Pfam" id="PF02801">
    <property type="entry name" value="Ketoacyl-synt_C"/>
    <property type="match status" value="1"/>
</dbReference>
<dbReference type="InterPro" id="IPR036736">
    <property type="entry name" value="ACP-like_sf"/>
</dbReference>
<feature type="domain" description="Carrier" evidence="11">
    <location>
        <begin position="4688"/>
        <end position="4762"/>
    </location>
</feature>
<protein>
    <submittedName>
        <fullName evidence="13">Amino acid adenylation domain-containing protein</fullName>
    </submittedName>
</protein>
<dbReference type="Pfam" id="PF00668">
    <property type="entry name" value="Condensation"/>
    <property type="match status" value="4"/>
</dbReference>
<dbReference type="InterPro" id="IPR014031">
    <property type="entry name" value="Ketoacyl_synth_C"/>
</dbReference>
<keyword evidence="4" id="KW-0597">Phosphoprotein</keyword>
<dbReference type="SMART" id="SM00823">
    <property type="entry name" value="PKS_PP"/>
    <property type="match status" value="5"/>
</dbReference>
<dbReference type="PROSITE" id="PS00600">
    <property type="entry name" value="AA_TRANSFER_CLASS_3"/>
    <property type="match status" value="1"/>
</dbReference>
<evidence type="ECO:0000256" key="7">
    <source>
        <dbReference type="ARBA" id="ARBA00022737"/>
    </source>
</evidence>
<sequence>MSIVQTLADVIKERSALTQQGIMFIEGDERESFLSYRDMYEEAVGFLGFLQHQGVMPNDEVLFQIDDNRKFSIAFWACILGGMIPVPVSIGNNKEHISKMFKIWDILNRPYLLATSKTYDNLDKFIQKQCESVHWATIQSRAFIIDESVTFPLSSPTRTPNPQDIAFIQFSSGSTGDPKGVILTHSNLLHNTYALIKAMNLRTEDRLLQWMPLTHDMGLIFNHIAPYVAGVDQYMLPTNLFIRHPELWIKKASQHRITHLSSPNFGYNYFLTFFKPEKAIGWDLSQVRVIVNGAEPISTQLCETFHETLAPYGLSKTAMLPAYGMAEGSVGVSFSGIEDGMVTVYLDREHLNTGEKVVEVEEGTPNCVSFVEVGTAIDYCEIRITGENHLQVDEGIIGNIHIKGLNVTRGYYNNEEATSKVILQDGWLNTGDLGFMRQGKLVITGRAKDIIFVNSQNVYPHDIERVAEEVDGIGVGRVVACGVRKPSSQEEDIVLFVVSKRSLEKFIPIAASVRQHLLVAAGWDVREVVPIKQLPKTTSGKVQRYKLARLFEDGEYAEVIAELKAITAEKKMEKAQSPAYTQGEVERFLMQLFEEALLRESIGRDDSYFDVGASSLLLTQIIGKIEVKFGMPLSITDMFTYPTIARLAAFIAEHSQPRKSATDSPREAETRKETDVAIIGIAFDLPGAKTKEQLWDNLAAGRDSIGVYGLERTQDAADYLSAIGMEDTGKAFVEGGYLKEIDKFDYSFFRISPNEAKYMDPNQRMFLQTAWHTIEDAGYAGDQLRNKKVGVYVGFSKVGYDYERLLFSGNQDKFQNYIIGNLPSVLASRIAYYLDLKGPAVTVDTACSSSLVAVHLACQGIVSGDCDMAIAGGVRTILLPLQLGLDMESSDGRARTFDADADGTGFGEGVGALLLKPLAKAEQDGDHIYAVIKGSAINQDGTTAGITAPNRASQTEVIEEAWRNAGIHPDTLDFIEAHGTGTKIGDPIEFDGLIKAFERYTSRKQFCAIGSVKANIGHLFEAAGIAGLIKSVLMIKNKQNPPLVHFNKPNSNIRFEASPFYLNTETSDLIKSDGTPLRGGISSFGFSGTNAHLVLEEYQHASVRVKKADGGPQLLTLSAKSKRALQELVKEYSDYLVQYPEVSIADVCYTANTGRSLFDYRLAIVADSSQELLSKLKAIFAGEDQLNALERVNIFPAGDHLQVLESRVEKIISQVRNSRYAGREELEAIAELYSRGASIHWNALYEVLMTARQKLPLPIYPFERNRCWYTNEAKLLPNPVHSLTEVAAGIAMVERKREATSVRLAVSSDDVAETLKGIISRASGFESEHIDPGVHFLEMGLDSIMLVQVRDDIKKCFGVEIPMEQFFDTLTCLQLLADHIAVHATVVPLHPASAGNEPAIQMQTAVAPEEQRAAQPVVIGGSHQGGDSNAEAPNARALVNSSSALERIISQQLELMSAQQQHMADIISMQLNALGGTASTKIEPQHQPASPFGPNVQKTTAVPAASESKPFIPYQPIVISGDGGLTPKQAEYLSAFMTKYIDRTQGSKRLTEASRLTHANNRNVAGFRSYWKEMVYPIAASASSGSKMWDVDGNEYIDLTMGFGVNLLGHNPPFINEEHERSLSSDLPPLGPMSDLAGEVATMVSEMTGVERVAFYNSGTEAVMVALRLARAVTGRSKIVIFAGSYHGTFDGVLGVSNPQPDNPFAQPMAPGIADHYLHDVLMLNYNSQDSLAVIRQYAHELAAVLVEPVQSRRPDLQPRKFLHELRSITEQAGSVLIFDEIITGFRIGIGGAQAWFGVKADLVVYGKVVGGGLPIGVVAGTKAFMSPVDGGSWRFGDSSYPSQAELKTFVGGTFCTHPLTMRAARTTLQYLKDHKDMLYSSLNQNTEYLIQELNAYFKASSVPIHMVNYGSLFRFVSYGDTELFFYHLIHKGIYIWEGRNCFLSTAHTREDLDRIIEAVKETVEELRKGGFLPETTPPTPGGRSPDMHVERKDTKYIPMSEEQKQLLLASLGGEAQSAALNQTVVLNLEGSLDAHLMEEALRTIVDRHDALRIVVDADEENQHVLPVLDVHLPVLDLSRLEHAEQQAAKEQCLHQISGAAMSMLTGEPLFRARLLKLSELEHELVLVFHHITTDGWSIVLYLDELGKAYAALRDGTSLSLPDPTPFGAYLDWQEKQLHKQESEEAASFWCDKFAMPVPTLSIPSTNETIGMRFFKSGRHTAYVDAALTKQLRSFSISAHNSLFVTLLAAYKVWLHRLTGQNELVVAIATSGQAQMGQNCLAGNCVNLLPVITCADGDASFSEFAANVKMAIKEIDTYQSYSLAGLSERLVGRQAPVVNILFNMDRPLRGLKFADLTLEVTPLPAPYTHYDLFLNAMEMNDKLRLDFDYNADLVQPETMEAWTQSFIRLLQAVVIDGHCHIGQLDLISPEHRRFAEQMGEVSGHMIMDPYLQPSQIGTIGELYWQDDSEYRATGKVAAYTADGKVTVLGDKERMIRIRGFLVNLVQLEHTVAQLLGVVGCVFDTFGKEHDRQLAAYIEGSLDADYVRQKLADGLPDYMLPSQVTVVDTFPLTDEGKVDVEALHLLQRVEPHVRPGNSTERQLTEIWSRILGVQCICINDSFWALGGNSLQATIMLKHVHKQFGKQLPVRQLFQSPTIKQLAVCLTEAEDAVFIPIPRAEREGYYELTPAQRRIYLMNEFDKDGLAYNIPIQLIIEGELDTGRLLQAWEQLIDRHEVFRIVFNKENDGIVQRILNRMQPVISHRTCMSAEELEARIAHFVQSFDLAQGPLCRADLITVSDSYHVLLIDMHHIIADGVSVSVIQNELIRLYDGERLPPTEIQFIDYSMWLKESNNEAGMVREETYWLSQFSDEIPVLNLPTDFARPLQLTLEGDRFTCTLDGQLAQQLRNVAENANASLFMVLLSAYQVLLHLYTGQEDIVVGTPVSGRSHPDVDRMIGMFVNTVALRGYPGDRSFIELLEETKACVLSAFEHQEYPFERLVDRLNMKRDLSRRPLFDTMFVVQNMGIGQWTSGGLTFTPSEINPGVSQYDIMFTVEERANGLILHVDYSTQLFERATIERISTHYSRILHQVAAHEALEIKHIDLLTADEKHRLLHEQDSLDAKYDTAATIHRVFEAQAMRTPDRVAVVCEEAAMTYGELNNRANQVAHWLRSQGAKADTLVGIMIDRSIEMIIGMLGILKAGAAYLPIDPSYPQERIQFMLDDSGLSMLLTGAPIEECIVFSGHLLNITDCAVLQTYPAANPDEPVVPEHLAYIIYTSGTTGKPKGVMIEHRQVIRLMANNRMQFIFNEHDVWTMFHSYCFDFSVWEMYGALLYGGKLVIVPKHVAQNPSDFIDLMSKEKVTVLNQTPTAFYHLLHHETKLQSGTLGSIRYIIFGGESLKPAMLQSWKQAYPDTRLINMYGITETTVHVTFKEITEREMESDVSNIGSPIPTLSCYVMDAHKRLVPLGVPGELYVGGEGVARGYLNRDSLTRERFVEHPYKPGERLYKSGDLVRMLANGEMEYLGRIDHQVKIRGFRIELGEIEHRLSLIPEIKEAVVLARDGSSNDKLLYAYYVADTELGVSYMRSRLLESLPDYMVPTYFIRLGHMPLTSNGKLDRKALPKTSSYMLDRADHVPPRNDTERMLVRLWEEELGQTGIGIFDNFFECGGHSLKASILIAKINKEWDVRIPIRDMFMNPTISGLAELIASLGTSEFDEIRKVEPLEYYAVSPAQKRLYILNQIHEEANTSYNMPGALELCGMIDVHRLESALKQLISRHDALRTSFRLVDEEPVQIVDDDVSFTLDLAGWADEAELQDIMKRFVEPFELGHAPLFRASLVRLSETKHVLMLDMHHIISDGASVATFIEEFNLLYAGHTLAPLKYQYKDYANWYREFVQQAVDERHKPYWLKQFSGETPVLLLPTDFPRPQNQSFEGDRYSFAIGAEQTRELNALAVTTGTTLYMVLLAAFNIILSKYSGQEDIVVGTPIAGRTHAELQQVMGMFVNTLAIRNQPVGSKTLAEFLAEVKDNCLNAYEHQEYPFEELVESLRLNRNLSRNPLFDVMFTMNNVGTATFQLEQLTATFQELNRDTTKYDMSLQAEERDGILYFDLIFCTKLFRKDSMERLAGHYVNTLQLMPGHIGGLISELDLLAESERHMLLTEFNGKLTPYPRDRTVIDLFEELAVLMPDKAAIVYEGGKLIFAELNRKANRLAKSITALLEGKPNEPEVGKIIGIITDNRPETVIGIVAVLKAGCAYMPIDADFPEDKMAFMLDNSGAQMLLGYGQTPEKLGLDVQFISLDKVLYDEGTDETVSRSSKPEDLIYVIYTSGTTGMPKGAMLEHRNLVNYISWFTDKFSIVPGDRTVLLSSASFDLGYTALYSCLVKGCELHLVGRNDVVDPEYVLNYIHAQGITFIKTTPSLFHLLVNNELFAAHDKLDSLRLVVCGGEKVNVEDVAAFYTQYPKAVFANHYGPTEAAVGCVAYPIPTGQFETLRLQSVIGKPISNVSIYILDRYGQLVPIGVPGELAIAGEGLARGYLNNKQLTLDKFIPNRYAAGQRMYRSGDMARWLPDGTIEYIGRVDHQVKIKGYRIELAEIEQCLLAHEAVLQAIVISKQQDAIHTYLCAYVVTHEEGSVMDIRNFLKKKLPNYMMPAHIICLAHMPLNENGKIDRRALPEPDANAVIELKGTLPQNETEKKLVQVWEETLGVQGVGTEHNFFELGGDSIKALQISSRLMRYGLKMEVRSLFRHPVIQELAKYVKPSVRTISQETVEGEVRLTPIQKRLFEQTWEAAQHYNHSVMLYRKERFDADVVKQAFEQIVRHHDALRMQYRMQGDEVVQYNRGLEQSLAEFSLIDLIGEANYRAAVAEQSDKLQASFDINRGPLVKLALFRVDDGDHLLIVIHHLVIDGVSWRFILEDFCTLYAQLTSGQGIKLPDKTDSFKVWSEQLGCYAVSEKLLREVSYWQKVEESTVSLLNMRLPTIGYPVKEVSSVKLTLDAEHTEQLLKQAHAAYNTEINDLLLAALGMAVKEWSGIAQVLVMIEGHGREEVIPDMNVSRTVGWFTSLFPFVLQTEDSFELIKTVKDELRRVPHKGIGYEVLKHLTVPYMELPLKFNSKPEIIFNYLGEFNGTFTTDVFTASDLSTGSEAGLDFMRHASFQLNCMIRDGALEIDFQFNRNQYELGDVQKLGDAYRSRLVAIIEHCCTKEQRESTLTDYQYKNLSQKQLNNIAKLLKLNK</sequence>
<feature type="domain" description="Carrier" evidence="11">
    <location>
        <begin position="580"/>
        <end position="655"/>
    </location>
</feature>
<dbReference type="CDD" id="cd19534">
    <property type="entry name" value="E_NRPS"/>
    <property type="match status" value="1"/>
</dbReference>
<keyword evidence="7" id="KW-0677">Repeat</keyword>
<accession>A0ABT4ECR2</accession>
<dbReference type="InterPro" id="IPR025110">
    <property type="entry name" value="AMP-bd_C"/>
</dbReference>
<dbReference type="InterPro" id="IPR014030">
    <property type="entry name" value="Ketoacyl_synth_N"/>
</dbReference>
<dbReference type="EMBL" id="JAMDLY010000011">
    <property type="protein sequence ID" value="MCY9530151.1"/>
    <property type="molecule type" value="Genomic_DNA"/>
</dbReference>
<evidence type="ECO:0000256" key="1">
    <source>
        <dbReference type="ARBA" id="ARBA00001957"/>
    </source>
</evidence>
<dbReference type="Gene3D" id="2.30.38.10">
    <property type="entry name" value="Luciferase, Domain 3"/>
    <property type="match status" value="1"/>
</dbReference>
<keyword evidence="6" id="KW-0808">Transferase</keyword>
<dbReference type="PROSITE" id="PS50075">
    <property type="entry name" value="CARRIER"/>
    <property type="match status" value="5"/>
</dbReference>
<dbReference type="InterPro" id="IPR001242">
    <property type="entry name" value="Condensation_dom"/>
</dbReference>
<dbReference type="PROSITE" id="PS00455">
    <property type="entry name" value="AMP_BINDING"/>
    <property type="match status" value="3"/>
</dbReference>
<dbReference type="SMART" id="SM01294">
    <property type="entry name" value="PKS_PP_betabranch"/>
    <property type="match status" value="1"/>
</dbReference>
<evidence type="ECO:0000259" key="11">
    <source>
        <dbReference type="PROSITE" id="PS50075"/>
    </source>
</evidence>
<dbReference type="NCBIfam" id="NF003417">
    <property type="entry name" value="PRK04813.1"/>
    <property type="match status" value="5"/>
</dbReference>
<keyword evidence="8" id="KW-0663">Pyridoxal phosphate</keyword>
<dbReference type="InterPro" id="IPR023213">
    <property type="entry name" value="CAT-like_dom_sf"/>
</dbReference>
<dbReference type="InterPro" id="IPR020845">
    <property type="entry name" value="AMP-binding_CS"/>
</dbReference>
<dbReference type="InterPro" id="IPR020841">
    <property type="entry name" value="PKS_Beta-ketoAc_synthase_dom"/>
</dbReference>
<dbReference type="InterPro" id="IPR000873">
    <property type="entry name" value="AMP-dep_synth/lig_dom"/>
</dbReference>
<dbReference type="Proteomes" id="UP001527090">
    <property type="component" value="Unassembled WGS sequence"/>
</dbReference>
<dbReference type="RefSeq" id="WP_268632163.1">
    <property type="nucleotide sequence ID" value="NZ_JAMDLY010000011.1"/>
</dbReference>
<dbReference type="NCBIfam" id="TIGR01720">
    <property type="entry name" value="NRPS-para261"/>
    <property type="match status" value="1"/>
</dbReference>
<dbReference type="SUPFAM" id="SSF52777">
    <property type="entry name" value="CoA-dependent acyltransferases"/>
    <property type="match status" value="8"/>
</dbReference>
<dbReference type="Gene3D" id="3.40.640.10">
    <property type="entry name" value="Type I PLP-dependent aspartate aminotransferase-like (Major domain)"/>
    <property type="match status" value="1"/>
</dbReference>